<accession>A0A0E9XD43</accession>
<evidence type="ECO:0000313" key="1">
    <source>
        <dbReference type="EMBL" id="JAI00575.1"/>
    </source>
</evidence>
<protein>
    <submittedName>
        <fullName evidence="1">Uncharacterized protein</fullName>
    </submittedName>
</protein>
<proteinExistence type="predicted"/>
<name>A0A0E9XD43_ANGAN</name>
<dbReference type="EMBL" id="GBXM01008003">
    <property type="protein sequence ID" value="JAI00575.1"/>
    <property type="molecule type" value="Transcribed_RNA"/>
</dbReference>
<reference evidence="1" key="2">
    <citation type="journal article" date="2015" name="Fish Shellfish Immunol.">
        <title>Early steps in the European eel (Anguilla anguilla)-Vibrio vulnificus interaction in the gills: Role of the RtxA13 toxin.</title>
        <authorList>
            <person name="Callol A."/>
            <person name="Pajuelo D."/>
            <person name="Ebbesson L."/>
            <person name="Teles M."/>
            <person name="MacKenzie S."/>
            <person name="Amaro C."/>
        </authorList>
    </citation>
    <scope>NUCLEOTIDE SEQUENCE</scope>
</reference>
<reference evidence="1" key="1">
    <citation type="submission" date="2014-11" db="EMBL/GenBank/DDBJ databases">
        <authorList>
            <person name="Amaro Gonzalez C."/>
        </authorList>
    </citation>
    <scope>NUCLEOTIDE SEQUENCE</scope>
</reference>
<organism evidence="1">
    <name type="scientific">Anguilla anguilla</name>
    <name type="common">European freshwater eel</name>
    <name type="synonym">Muraena anguilla</name>
    <dbReference type="NCBI Taxonomy" id="7936"/>
    <lineage>
        <taxon>Eukaryota</taxon>
        <taxon>Metazoa</taxon>
        <taxon>Chordata</taxon>
        <taxon>Craniata</taxon>
        <taxon>Vertebrata</taxon>
        <taxon>Euteleostomi</taxon>
        <taxon>Actinopterygii</taxon>
        <taxon>Neopterygii</taxon>
        <taxon>Teleostei</taxon>
        <taxon>Anguilliformes</taxon>
        <taxon>Anguillidae</taxon>
        <taxon>Anguilla</taxon>
    </lineage>
</organism>
<sequence>MFTFCQKQEKKRNR</sequence>